<sequence length="626" mass="68736">MYALRKRRQRVTQDVELKSEATDGRDGCIRRHLHRTPDTTLRELLQLLFPPEVSDDVCGSARASKNVRRVSDQSVEGSRLQASGPEKMVVDNQAYQWPVCLDVHRPPANGYTCIALLDARLDKLEIPVMVSNNQDPRQTSYMIAIDCRINNLALCDCRLFAHGHSLTASPPAPSTLLHYNQVLSPVLETLSYFACIPGAPRACGYAEFGVDLCTIASIPPASVLYEFVGEILRNNLNAIFGTGVFNSDGEMWKFHRSMTRPFFTRKRISHFEIFDRHAEFPAQSVRQAPRRHFPHLYTTTASYPECAGIIIVSTSVGESTERSRSATTPGALFFGVAPTAGSFPFSSLAALQARSTNGPILGAQAAGGSQKNTGSRATMALGHAILAWGPAWTAISCQYDGTSCLTHKYLFTINLYNSFDVIPDLFATLFLVAATSGYHNVFLSFFVAVDCSRFWLLVVAKEQKHPSNFSETPAYGSLHTFLIFTIFPLNMPRADAHAQEYEHPAYENRGNGDQAHFGCDSGQYKRWCRDGGMRDSSREYSPHDFSTSTFHKSSQPSTYAGNRWPTLTSNLPAGTGFSSVIAPRMVNSPQVIGVGIGDSWSSKPAAFSAPPLPNRQSAEGGGDCIS</sequence>
<organism evidence="2 3">
    <name type="scientific">Grifola frondosa</name>
    <name type="common">Maitake</name>
    <name type="synonym">Polyporus frondosus</name>
    <dbReference type="NCBI Taxonomy" id="5627"/>
    <lineage>
        <taxon>Eukaryota</taxon>
        <taxon>Fungi</taxon>
        <taxon>Dikarya</taxon>
        <taxon>Basidiomycota</taxon>
        <taxon>Agaricomycotina</taxon>
        <taxon>Agaricomycetes</taxon>
        <taxon>Polyporales</taxon>
        <taxon>Grifolaceae</taxon>
        <taxon>Grifola</taxon>
    </lineage>
</organism>
<dbReference type="GO" id="GO:0005506">
    <property type="term" value="F:iron ion binding"/>
    <property type="evidence" value="ECO:0007669"/>
    <property type="project" value="InterPro"/>
</dbReference>
<dbReference type="GO" id="GO:0009231">
    <property type="term" value="P:riboflavin biosynthetic process"/>
    <property type="evidence" value="ECO:0007669"/>
    <property type="project" value="UniProtKB-UniPathway"/>
</dbReference>
<dbReference type="OrthoDB" id="446113at2759"/>
<protein>
    <submittedName>
        <fullName evidence="2">3,4-dihydroxy-2-butanone 4-phosphate synthase</fullName>
    </submittedName>
</protein>
<reference evidence="2 3" key="1">
    <citation type="submission" date="2016-03" db="EMBL/GenBank/DDBJ databases">
        <title>Whole genome sequencing of Grifola frondosa 9006-11.</title>
        <authorList>
            <person name="Min B."/>
            <person name="Park H."/>
            <person name="Kim J.-G."/>
            <person name="Cho H."/>
            <person name="Oh Y.-L."/>
            <person name="Kong W.-S."/>
            <person name="Choi I.-G."/>
        </authorList>
    </citation>
    <scope>NUCLEOTIDE SEQUENCE [LARGE SCALE GENOMIC DNA]</scope>
    <source>
        <strain evidence="2 3">9006-11</strain>
    </source>
</reference>
<dbReference type="InterPro" id="IPR017945">
    <property type="entry name" value="DHBP_synth_RibB-like_a/b_dom"/>
</dbReference>
<dbReference type="SUPFAM" id="SSF48264">
    <property type="entry name" value="Cytochrome P450"/>
    <property type="match status" value="1"/>
</dbReference>
<name>A0A1C7MGR6_GRIFR</name>
<feature type="compositionally biased region" description="Polar residues" evidence="1">
    <location>
        <begin position="544"/>
        <end position="558"/>
    </location>
</feature>
<evidence type="ECO:0000313" key="3">
    <source>
        <dbReference type="Proteomes" id="UP000092993"/>
    </source>
</evidence>
<dbReference type="SUPFAM" id="SSF55821">
    <property type="entry name" value="YrdC/RibB"/>
    <property type="match status" value="1"/>
</dbReference>
<dbReference type="Proteomes" id="UP000092993">
    <property type="component" value="Unassembled WGS sequence"/>
</dbReference>
<dbReference type="GO" id="GO:0020037">
    <property type="term" value="F:heme binding"/>
    <property type="evidence" value="ECO:0007669"/>
    <property type="project" value="InterPro"/>
</dbReference>
<dbReference type="EMBL" id="LUGG01000003">
    <property type="protein sequence ID" value="OBZ76073.1"/>
    <property type="molecule type" value="Genomic_DNA"/>
</dbReference>
<dbReference type="Gene3D" id="3.90.870.10">
    <property type="entry name" value="DHBP synthase"/>
    <property type="match status" value="1"/>
</dbReference>
<dbReference type="GO" id="GO:0016705">
    <property type="term" value="F:oxidoreductase activity, acting on paired donors, with incorporation or reduction of molecular oxygen"/>
    <property type="evidence" value="ECO:0007669"/>
    <property type="project" value="InterPro"/>
</dbReference>
<dbReference type="InterPro" id="IPR000422">
    <property type="entry name" value="DHBP_synthase_RibB"/>
</dbReference>
<keyword evidence="3" id="KW-1185">Reference proteome</keyword>
<feature type="region of interest" description="Disordered" evidence="1">
    <location>
        <begin position="605"/>
        <end position="626"/>
    </location>
</feature>
<gene>
    <name evidence="2" type="ORF">A0H81_03278</name>
</gene>
<comment type="caution">
    <text evidence="2">The sequence shown here is derived from an EMBL/GenBank/DDBJ whole genome shotgun (WGS) entry which is preliminary data.</text>
</comment>
<dbReference type="AlphaFoldDB" id="A0A1C7MGR6"/>
<accession>A0A1C7MGR6</accession>
<evidence type="ECO:0000313" key="2">
    <source>
        <dbReference type="EMBL" id="OBZ76073.1"/>
    </source>
</evidence>
<dbReference type="Pfam" id="PF00926">
    <property type="entry name" value="DHBP_synthase"/>
    <property type="match status" value="1"/>
</dbReference>
<feature type="region of interest" description="Disordered" evidence="1">
    <location>
        <begin position="539"/>
        <end position="558"/>
    </location>
</feature>
<evidence type="ECO:0000256" key="1">
    <source>
        <dbReference type="SAM" id="MobiDB-lite"/>
    </source>
</evidence>
<dbReference type="InterPro" id="IPR036396">
    <property type="entry name" value="Cyt_P450_sf"/>
</dbReference>
<dbReference type="GO" id="GO:0004497">
    <property type="term" value="F:monooxygenase activity"/>
    <property type="evidence" value="ECO:0007669"/>
    <property type="project" value="InterPro"/>
</dbReference>
<dbReference type="UniPathway" id="UPA00275"/>
<dbReference type="GO" id="GO:0008686">
    <property type="term" value="F:3,4-dihydroxy-2-butanone-4-phosphate synthase activity"/>
    <property type="evidence" value="ECO:0007669"/>
    <property type="project" value="InterPro"/>
</dbReference>
<dbReference type="Gene3D" id="1.10.630.10">
    <property type="entry name" value="Cytochrome P450"/>
    <property type="match status" value="1"/>
</dbReference>
<dbReference type="STRING" id="5627.A0A1C7MGR6"/>
<proteinExistence type="predicted"/>